<evidence type="ECO:0000313" key="3">
    <source>
        <dbReference type="EMBL" id="MBB5537458.1"/>
    </source>
</evidence>
<accession>A0A7W8UDX2</accession>
<dbReference type="PANTHER" id="PTHR40547">
    <property type="entry name" value="SLL0298 PROTEIN"/>
    <property type="match status" value="1"/>
</dbReference>
<gene>
    <name evidence="3" type="ORF">GGD55_004174</name>
</gene>
<proteinExistence type="predicted"/>
<feature type="domain" description="DUF2062" evidence="2">
    <location>
        <begin position="48"/>
        <end position="193"/>
    </location>
</feature>
<protein>
    <recommendedName>
        <fullName evidence="2">DUF2062 domain-containing protein</fullName>
    </recommendedName>
</protein>
<organism evidence="3 4">
    <name type="scientific">Rhizobium giardinii</name>
    <dbReference type="NCBI Taxonomy" id="56731"/>
    <lineage>
        <taxon>Bacteria</taxon>
        <taxon>Pseudomonadati</taxon>
        <taxon>Pseudomonadota</taxon>
        <taxon>Alphaproteobacteria</taxon>
        <taxon>Hyphomicrobiales</taxon>
        <taxon>Rhizobiaceae</taxon>
        <taxon>Rhizobium/Agrobacterium group</taxon>
        <taxon>Rhizobium</taxon>
    </lineage>
</organism>
<comment type="caution">
    <text evidence="3">The sequence shown here is derived from an EMBL/GenBank/DDBJ whole genome shotgun (WGS) entry which is preliminary data.</text>
</comment>
<dbReference type="RefSeq" id="WP_018329641.1">
    <property type="nucleotide sequence ID" value="NZ_JACHBK010000009.1"/>
</dbReference>
<reference evidence="3 4" key="1">
    <citation type="submission" date="2020-08" db="EMBL/GenBank/DDBJ databases">
        <title>Genomic Encyclopedia of Type Strains, Phase IV (KMG-V): Genome sequencing to study the core and pangenomes of soil and plant-associated prokaryotes.</title>
        <authorList>
            <person name="Whitman W."/>
        </authorList>
    </citation>
    <scope>NUCLEOTIDE SEQUENCE [LARGE SCALE GENOMIC DNA]</scope>
    <source>
        <strain evidence="3 4">SEMIA 4084</strain>
    </source>
</reference>
<evidence type="ECO:0000313" key="4">
    <source>
        <dbReference type="Proteomes" id="UP000585507"/>
    </source>
</evidence>
<keyword evidence="1" id="KW-1133">Transmembrane helix</keyword>
<feature type="transmembrane region" description="Helical" evidence="1">
    <location>
        <begin position="81"/>
        <end position="101"/>
    </location>
</feature>
<dbReference type="PANTHER" id="PTHR40547:SF1">
    <property type="entry name" value="SLL0298 PROTEIN"/>
    <property type="match status" value="1"/>
</dbReference>
<dbReference type="Pfam" id="PF09835">
    <property type="entry name" value="DUF2062"/>
    <property type="match status" value="1"/>
</dbReference>
<sequence>MLIFPWPPLNSHIRIVYQDSMLFRRKKPATLSGRLREFLWPRKGFSRGVRYLSMRVLRLSSSPHSIAVGVAAGAASSATPFIGFHILIALAVAYLLSGNLIAAGIATALANPLTIPVILVATYEVGVVMLGAGGRGALTGEEIVHRLSHLELAHLWEPLLKPMLIGSVPIAAASAAVFYVLAFYAAKLFQSRRQVRRSGKAQHRTAGSANGL</sequence>
<feature type="transmembrane region" description="Helical" evidence="1">
    <location>
        <begin position="164"/>
        <end position="186"/>
    </location>
</feature>
<name>A0A7W8UDX2_9HYPH</name>
<dbReference type="AlphaFoldDB" id="A0A7W8UDX2"/>
<evidence type="ECO:0000256" key="1">
    <source>
        <dbReference type="SAM" id="Phobius"/>
    </source>
</evidence>
<dbReference type="Proteomes" id="UP000585507">
    <property type="component" value="Unassembled WGS sequence"/>
</dbReference>
<keyword evidence="1" id="KW-0812">Transmembrane</keyword>
<keyword evidence="4" id="KW-1185">Reference proteome</keyword>
<evidence type="ECO:0000259" key="2">
    <source>
        <dbReference type="Pfam" id="PF09835"/>
    </source>
</evidence>
<dbReference type="EMBL" id="JACHBK010000009">
    <property type="protein sequence ID" value="MBB5537458.1"/>
    <property type="molecule type" value="Genomic_DNA"/>
</dbReference>
<feature type="transmembrane region" description="Helical" evidence="1">
    <location>
        <begin position="113"/>
        <end position="132"/>
    </location>
</feature>
<keyword evidence="1" id="KW-0472">Membrane</keyword>
<dbReference type="InterPro" id="IPR018639">
    <property type="entry name" value="DUF2062"/>
</dbReference>